<dbReference type="Proteomes" id="UP000294901">
    <property type="component" value="Unassembled WGS sequence"/>
</dbReference>
<keyword evidence="3" id="KW-1185">Reference proteome</keyword>
<name>A0A4V3C7C8_9ACTN</name>
<protein>
    <submittedName>
        <fullName evidence="2">Uncharacterized protein</fullName>
    </submittedName>
</protein>
<reference evidence="2 3" key="1">
    <citation type="submission" date="2019-03" db="EMBL/GenBank/DDBJ databases">
        <title>Sequencing the genomes of 1000 actinobacteria strains.</title>
        <authorList>
            <person name="Klenk H.-P."/>
        </authorList>
    </citation>
    <scope>NUCLEOTIDE SEQUENCE [LARGE SCALE GENOMIC DNA]</scope>
    <source>
        <strain evidence="2 3">DSM 43805</strain>
    </source>
</reference>
<evidence type="ECO:0000313" key="2">
    <source>
        <dbReference type="EMBL" id="TDO37178.1"/>
    </source>
</evidence>
<sequence length="470" mass="54096">MPTTRRARPRMRRGPLPLRLLRATLPRRGSEVLLRVAVPRRGLRAPMRRVLRSSGRRRDVLLLPRNDHRLRDRRLVHRARRPRLRPFRRLRPDLLIGRTGRLHRRRPFPGRHSPKHSRRRFVRRGSAVPLRCSRPGSLRRYRPRSLSCSCPGSLCCSCPGSVCRSCPGSLRRSRPGSLRRSCPGSLCCSCPGSLRRSCPGSLRRPRPGLGGLRPRRACLDPGELGWRGARTITGHRQPWRARQEAGRLPLRPPYIRARDAPVEARWLFRRRSATEPERRRRLTPYGGRLLTWPQIGPRPGNRRMIVAQRRRPQLGHPRERLARLMPIAQLLGHRPDLVRDLQHQRIGVPQPPLPSRVRLLQHPPRTRRVIHPLQQNPQLVRGAKNIGIILRKVDFPQFDSLLQQRLRPRNIPRRGQGSGALPGRIKGRGLRHARHAARNHPPPPSRSHHSARIRPYVATPPLPQPCGEAV</sequence>
<evidence type="ECO:0000256" key="1">
    <source>
        <dbReference type="SAM" id="MobiDB-lite"/>
    </source>
</evidence>
<feature type="compositionally biased region" description="Basic residues" evidence="1">
    <location>
        <begin position="425"/>
        <end position="438"/>
    </location>
</feature>
<comment type="caution">
    <text evidence="2">The sequence shown here is derived from an EMBL/GenBank/DDBJ whole genome shotgun (WGS) entry which is preliminary data.</text>
</comment>
<accession>A0A4V3C7C8</accession>
<dbReference type="AlphaFoldDB" id="A0A4V3C7C8"/>
<evidence type="ECO:0000313" key="3">
    <source>
        <dbReference type="Proteomes" id="UP000294901"/>
    </source>
</evidence>
<gene>
    <name evidence="2" type="ORF">C8E87_0785</name>
</gene>
<organism evidence="2 3">
    <name type="scientific">Paractinoplanes brasiliensis</name>
    <dbReference type="NCBI Taxonomy" id="52695"/>
    <lineage>
        <taxon>Bacteria</taxon>
        <taxon>Bacillati</taxon>
        <taxon>Actinomycetota</taxon>
        <taxon>Actinomycetes</taxon>
        <taxon>Micromonosporales</taxon>
        <taxon>Micromonosporaceae</taxon>
        <taxon>Paractinoplanes</taxon>
    </lineage>
</organism>
<feature type="region of interest" description="Disordered" evidence="1">
    <location>
        <begin position="407"/>
        <end position="470"/>
    </location>
</feature>
<dbReference type="EMBL" id="SNWR01000001">
    <property type="protein sequence ID" value="TDO37178.1"/>
    <property type="molecule type" value="Genomic_DNA"/>
</dbReference>
<proteinExistence type="predicted"/>